<evidence type="ECO:0000256" key="7">
    <source>
        <dbReference type="ARBA" id="ARBA00023014"/>
    </source>
</evidence>
<dbReference type="AlphaFoldDB" id="A0A1G2DC88"/>
<dbReference type="GO" id="GO:0051539">
    <property type="term" value="F:4 iron, 4 sulfur cluster binding"/>
    <property type="evidence" value="ECO:0007669"/>
    <property type="project" value="UniProtKB-KW"/>
</dbReference>
<keyword evidence="9 10" id="KW-0326">Glycosidase</keyword>
<feature type="domain" description="HhH-GPD" evidence="11">
    <location>
        <begin position="50"/>
        <end position="198"/>
    </location>
</feature>
<reference evidence="12 13" key="1">
    <citation type="journal article" date="2016" name="Nat. Commun.">
        <title>Thousands of microbial genomes shed light on interconnected biogeochemical processes in an aquifer system.</title>
        <authorList>
            <person name="Anantharaman K."/>
            <person name="Brown C.T."/>
            <person name="Hug L.A."/>
            <person name="Sharon I."/>
            <person name="Castelle C.J."/>
            <person name="Probst A.J."/>
            <person name="Thomas B.C."/>
            <person name="Singh A."/>
            <person name="Wilkins M.J."/>
            <person name="Karaoz U."/>
            <person name="Brodie E.L."/>
            <person name="Williams K.H."/>
            <person name="Hubbard S.S."/>
            <person name="Banfield J.F."/>
        </authorList>
    </citation>
    <scope>NUCLEOTIDE SEQUENCE [LARGE SCALE GENOMIC DNA]</scope>
</reference>
<dbReference type="CDD" id="cd00056">
    <property type="entry name" value="ENDO3c"/>
    <property type="match status" value="1"/>
</dbReference>
<dbReference type="InterPro" id="IPR005759">
    <property type="entry name" value="Nth"/>
</dbReference>
<gene>
    <name evidence="10" type="primary">nth</name>
    <name evidence="12" type="ORF">A3D67_01420</name>
</gene>
<sequence>MGAKKHVYEPSSAEKRRALMLVVALKKLFPNPRIALQYSSRWELFVAVVLSAQCTDKKVNEVTKTLFKKYQTLDEYVHARPLEFAQDIRQTGFYRNKAKHILASAQRIKEEFGGKVPKTMEEMLTLPGIARKSANVILGNAYGVVEGIAVDTHVMRLSRRFGLSTEKTPEKIERDLMALLPKEEWFTFTYCLIEYGRNYCTARACPTDHPLHAFDVQNPYHLKSLQQR</sequence>
<dbReference type="InterPro" id="IPR003265">
    <property type="entry name" value="HhH-GPD_domain"/>
</dbReference>
<evidence type="ECO:0000256" key="2">
    <source>
        <dbReference type="ARBA" id="ARBA00022485"/>
    </source>
</evidence>
<dbReference type="InterPro" id="IPR023170">
    <property type="entry name" value="HhH_base_excis_C"/>
</dbReference>
<keyword evidence="10" id="KW-0456">Lyase</keyword>
<dbReference type="PROSITE" id="PS01155">
    <property type="entry name" value="ENDONUCLEASE_III_2"/>
    <property type="match status" value="1"/>
</dbReference>
<comment type="caution">
    <text evidence="10">Lacks conserved residue(s) required for the propagation of feature annotation.</text>
</comment>
<dbReference type="PANTHER" id="PTHR10359">
    <property type="entry name" value="A/G-SPECIFIC ADENINE GLYCOSYLASE/ENDONUCLEASE III"/>
    <property type="match status" value="1"/>
</dbReference>
<evidence type="ECO:0000256" key="1">
    <source>
        <dbReference type="ARBA" id="ARBA00008343"/>
    </source>
</evidence>
<keyword evidence="12" id="KW-0255">Endonuclease</keyword>
<dbReference type="InterPro" id="IPR011257">
    <property type="entry name" value="DNA_glycosylase"/>
</dbReference>
<dbReference type="EC" id="4.2.99.18" evidence="10"/>
<keyword evidence="4 10" id="KW-0227">DNA damage</keyword>
<keyword evidence="7" id="KW-0411">Iron-sulfur</keyword>
<dbReference type="NCBIfam" id="TIGR01083">
    <property type="entry name" value="nth"/>
    <property type="match status" value="1"/>
</dbReference>
<evidence type="ECO:0000256" key="5">
    <source>
        <dbReference type="ARBA" id="ARBA00022801"/>
    </source>
</evidence>
<comment type="catalytic activity">
    <reaction evidence="10">
        <text>2'-deoxyribonucleotide-(2'-deoxyribose 5'-phosphate)-2'-deoxyribonucleotide-DNA = a 3'-end 2'-deoxyribonucleotide-(2,3-dehydro-2,3-deoxyribose 5'-phosphate)-DNA + a 5'-end 5'-phospho-2'-deoxyribonucleoside-DNA + H(+)</text>
        <dbReference type="Rhea" id="RHEA:66592"/>
        <dbReference type="Rhea" id="RHEA-COMP:13180"/>
        <dbReference type="Rhea" id="RHEA-COMP:16897"/>
        <dbReference type="Rhea" id="RHEA-COMP:17067"/>
        <dbReference type="ChEBI" id="CHEBI:15378"/>
        <dbReference type="ChEBI" id="CHEBI:136412"/>
        <dbReference type="ChEBI" id="CHEBI:157695"/>
        <dbReference type="ChEBI" id="CHEBI:167181"/>
        <dbReference type="EC" id="4.2.99.18"/>
    </reaction>
</comment>
<keyword evidence="8 10" id="KW-0234">DNA repair</keyword>
<evidence type="ECO:0000256" key="4">
    <source>
        <dbReference type="ARBA" id="ARBA00022763"/>
    </source>
</evidence>
<evidence type="ECO:0000256" key="3">
    <source>
        <dbReference type="ARBA" id="ARBA00022723"/>
    </source>
</evidence>
<dbReference type="GO" id="GO:0019104">
    <property type="term" value="F:DNA N-glycosylase activity"/>
    <property type="evidence" value="ECO:0007669"/>
    <property type="project" value="UniProtKB-UniRule"/>
</dbReference>
<evidence type="ECO:0000313" key="13">
    <source>
        <dbReference type="Proteomes" id="UP000178099"/>
    </source>
</evidence>
<dbReference type="PIRSF" id="PIRSF001435">
    <property type="entry name" value="Nth"/>
    <property type="match status" value="1"/>
</dbReference>
<dbReference type="GO" id="GO:0003677">
    <property type="term" value="F:DNA binding"/>
    <property type="evidence" value="ECO:0007669"/>
    <property type="project" value="UniProtKB-UniRule"/>
</dbReference>
<accession>A0A1G2DC88</accession>
<organism evidence="12 13">
    <name type="scientific">Candidatus Lloydbacteria bacterium RIFCSPHIGHO2_02_FULL_51_22</name>
    <dbReference type="NCBI Taxonomy" id="1798663"/>
    <lineage>
        <taxon>Bacteria</taxon>
        <taxon>Candidatus Lloydiibacteriota</taxon>
    </lineage>
</organism>
<dbReference type="GO" id="GO:0140078">
    <property type="term" value="F:class I DNA-(apurinic or apyrimidinic site) endonuclease activity"/>
    <property type="evidence" value="ECO:0007669"/>
    <property type="project" value="UniProtKB-EC"/>
</dbReference>
<dbReference type="GO" id="GO:0046872">
    <property type="term" value="F:metal ion binding"/>
    <property type="evidence" value="ECO:0007669"/>
    <property type="project" value="UniProtKB-KW"/>
</dbReference>
<keyword evidence="2" id="KW-0004">4Fe-4S</keyword>
<dbReference type="PANTHER" id="PTHR10359:SF18">
    <property type="entry name" value="ENDONUCLEASE III"/>
    <property type="match status" value="1"/>
</dbReference>
<comment type="cofactor">
    <cofactor evidence="10">
        <name>[4Fe-4S] cluster</name>
        <dbReference type="ChEBI" id="CHEBI:49883"/>
    </cofactor>
    <text evidence="10">Binds 1 [4Fe-4S] cluster.</text>
</comment>
<dbReference type="Gene3D" id="1.10.340.30">
    <property type="entry name" value="Hypothetical protein, domain 2"/>
    <property type="match status" value="1"/>
</dbReference>
<dbReference type="GO" id="GO:0006285">
    <property type="term" value="P:base-excision repair, AP site formation"/>
    <property type="evidence" value="ECO:0007669"/>
    <property type="project" value="TreeGrafter"/>
</dbReference>
<comment type="similarity">
    <text evidence="1 10">Belongs to the Nth/MutY family.</text>
</comment>
<keyword evidence="6" id="KW-0408">Iron</keyword>
<dbReference type="SMART" id="SM00478">
    <property type="entry name" value="ENDO3c"/>
    <property type="match status" value="1"/>
</dbReference>
<comment type="function">
    <text evidence="10">DNA repair enzyme that has both DNA N-glycosylase activity and AP-lyase activity. The DNA N-glycosylase activity releases various damaged pyrimidines from DNA by cleaving the N-glycosidic bond, leaving an AP (apurinic/apyrimidinic) site. The AP-lyase activity cleaves the phosphodiester bond 3' to the AP site by a beta-elimination, leaving a 3'-terminal unsaturated sugar and a product with a terminal 5'-phosphate.</text>
</comment>
<evidence type="ECO:0000256" key="10">
    <source>
        <dbReference type="HAMAP-Rule" id="MF_00942"/>
    </source>
</evidence>
<dbReference type="Proteomes" id="UP000178099">
    <property type="component" value="Unassembled WGS sequence"/>
</dbReference>
<dbReference type="InterPro" id="IPR004036">
    <property type="entry name" value="Endonuclease-III-like_CS2"/>
</dbReference>
<evidence type="ECO:0000313" key="12">
    <source>
        <dbReference type="EMBL" id="OGZ10550.1"/>
    </source>
</evidence>
<evidence type="ECO:0000256" key="9">
    <source>
        <dbReference type="ARBA" id="ARBA00023295"/>
    </source>
</evidence>
<comment type="caution">
    <text evidence="12">The sequence shown here is derived from an EMBL/GenBank/DDBJ whole genome shotgun (WGS) entry which is preliminary data.</text>
</comment>
<evidence type="ECO:0000259" key="11">
    <source>
        <dbReference type="SMART" id="SM00478"/>
    </source>
</evidence>
<dbReference type="EMBL" id="MHLN01000037">
    <property type="protein sequence ID" value="OGZ10550.1"/>
    <property type="molecule type" value="Genomic_DNA"/>
</dbReference>
<dbReference type="FunFam" id="1.10.340.30:FF:000001">
    <property type="entry name" value="Endonuclease III"/>
    <property type="match status" value="1"/>
</dbReference>
<keyword evidence="10" id="KW-0238">DNA-binding</keyword>
<dbReference type="HAMAP" id="MF_00942">
    <property type="entry name" value="Nth"/>
    <property type="match status" value="1"/>
</dbReference>
<dbReference type="SUPFAM" id="SSF48150">
    <property type="entry name" value="DNA-glycosylase"/>
    <property type="match status" value="1"/>
</dbReference>
<keyword evidence="3" id="KW-0479">Metal-binding</keyword>
<keyword evidence="12" id="KW-0540">Nuclease</keyword>
<keyword evidence="5 10" id="KW-0378">Hydrolase</keyword>
<dbReference type="Gene3D" id="1.10.1670.10">
    <property type="entry name" value="Helix-hairpin-Helix base-excision DNA repair enzymes (C-terminal)"/>
    <property type="match status" value="1"/>
</dbReference>
<dbReference type="Pfam" id="PF00730">
    <property type="entry name" value="HhH-GPD"/>
    <property type="match status" value="1"/>
</dbReference>
<name>A0A1G2DC88_9BACT</name>
<proteinExistence type="inferred from homology"/>
<protein>
    <recommendedName>
        <fullName evidence="10">Endonuclease III</fullName>
        <ecNumber evidence="10">4.2.99.18</ecNumber>
    </recommendedName>
    <alternativeName>
        <fullName evidence="10">DNA-(apurinic or apyrimidinic site) lyase</fullName>
    </alternativeName>
</protein>
<evidence type="ECO:0000256" key="6">
    <source>
        <dbReference type="ARBA" id="ARBA00023004"/>
    </source>
</evidence>
<evidence type="ECO:0000256" key="8">
    <source>
        <dbReference type="ARBA" id="ARBA00023204"/>
    </source>
</evidence>